<reference evidence="2" key="1">
    <citation type="submission" date="2018-06" db="EMBL/GenBank/DDBJ databases">
        <authorList>
            <person name="Zhirakovskaya E."/>
        </authorList>
    </citation>
    <scope>NUCLEOTIDE SEQUENCE</scope>
</reference>
<protein>
    <submittedName>
        <fullName evidence="2">Uncharacterized protein</fullName>
    </submittedName>
</protein>
<feature type="region of interest" description="Disordered" evidence="1">
    <location>
        <begin position="474"/>
        <end position="513"/>
    </location>
</feature>
<evidence type="ECO:0000313" key="2">
    <source>
        <dbReference type="EMBL" id="VAX11141.1"/>
    </source>
</evidence>
<dbReference type="PROSITE" id="PS51257">
    <property type="entry name" value="PROKAR_LIPOPROTEIN"/>
    <property type="match status" value="1"/>
</dbReference>
<name>A0A3B1BA14_9ZZZZ</name>
<sequence>MRMVSSRIIVVFLCSLVFVGCKQIGTRGLTVDYKPVSVELKFADLTGLSESAIPGSKAWFDVVVKGDNGKNYSLNDGNLKREQLIFKTKGMALMEGDNAVLFDASIADGSEYSISVEYIGYENKISIKKVFLPDFSALRGPDPENVEGLFFSIDYADAGGKPVPGRSYPFEISVTDHFRKYKTGETYPKLPLDRLIVVASGMEFDKEQMMLTGTTDEGILENGKYRVKVSYIGRPDVTMEEIITPDFASIRGPSPISIKEVMVVGDLKKLDAAIPGSEIRLDLQVKDKSGRIYRTDQEFLTIPRDRIGVRARGVDYDASTGLLKFSGDLHKMQGKQYEIVVWYRGRKSKKAKIKIAPDFVSGLPLMSQEEFIFRGANGQNGRPGKSTKEIYAIAKKSSVAKGGKIFNVDVGKDGSDGADGLHGPSITIRAQEVRSLDGKKRLIVMEVAAHKKPAKYYLRSWDQPALRIASYGGNGGIGGRGGDGSRGDENVYDDEDAMEPETPIYHGGNGGHGGKGGNGGGITLLVSNEALVKAFILESRGGKTGDKGAGGLGVDVSGKSEGAGQLPTGKPGAGRTDVGGDRGDVGKISVSVDESANEVIHQAPKEISGWIL</sequence>
<dbReference type="AlphaFoldDB" id="A0A3B1BA14"/>
<dbReference type="EMBL" id="UOFX01000081">
    <property type="protein sequence ID" value="VAX11141.1"/>
    <property type="molecule type" value="Genomic_DNA"/>
</dbReference>
<proteinExistence type="predicted"/>
<evidence type="ECO:0000256" key="1">
    <source>
        <dbReference type="SAM" id="MobiDB-lite"/>
    </source>
</evidence>
<feature type="region of interest" description="Disordered" evidence="1">
    <location>
        <begin position="546"/>
        <end position="586"/>
    </location>
</feature>
<accession>A0A3B1BA14</accession>
<feature type="compositionally biased region" description="Acidic residues" evidence="1">
    <location>
        <begin position="490"/>
        <end position="499"/>
    </location>
</feature>
<gene>
    <name evidence="2" type="ORF">MNBD_GAMMA26-1346</name>
</gene>
<organism evidence="2">
    <name type="scientific">hydrothermal vent metagenome</name>
    <dbReference type="NCBI Taxonomy" id="652676"/>
    <lineage>
        <taxon>unclassified sequences</taxon>
        <taxon>metagenomes</taxon>
        <taxon>ecological metagenomes</taxon>
    </lineage>
</organism>